<keyword evidence="2 6" id="KW-0732">Signal</keyword>
<evidence type="ECO:0000256" key="5">
    <source>
        <dbReference type="ARBA" id="ARBA00023288"/>
    </source>
</evidence>
<keyword evidence="5" id="KW-0449">Lipoprotein</keyword>
<dbReference type="PANTHER" id="PTHR43649">
    <property type="entry name" value="ARABINOSE-BINDING PROTEIN-RELATED"/>
    <property type="match status" value="1"/>
</dbReference>
<keyword evidence="8" id="KW-1185">Reference proteome</keyword>
<protein>
    <recommendedName>
        <fullName evidence="9">Extracellular solute-binding protein</fullName>
    </recommendedName>
</protein>
<dbReference type="PANTHER" id="PTHR43649:SF33">
    <property type="entry name" value="POLYGALACTURONAN_RHAMNOGALACTURONAN-BINDING PROTEIN YTCQ"/>
    <property type="match status" value="1"/>
</dbReference>
<evidence type="ECO:0000256" key="4">
    <source>
        <dbReference type="ARBA" id="ARBA00023139"/>
    </source>
</evidence>
<evidence type="ECO:0000313" key="8">
    <source>
        <dbReference type="Proteomes" id="UP000693672"/>
    </source>
</evidence>
<name>A0A916K7E3_9BACL</name>
<accession>A0A916K7E3</accession>
<sequence length="445" mass="49395">MTIHHWKRLLVLSLGTVMLLSGCSGGGAGVAPKPANEGTDVPNSDTSPVTVKFATSAGIFNEDEFKLYVTEPLAKKYPHITVQYINTSQQGSTLTDLVAAGNIPDIIVGYGGLLKQLKDLALLSDMDPLIKKYKLDLNRIIPETLEYIKVNANTNYLGGLPAFNNTFGLFYNKALFDKFGIPYPKDGMTWEEAGDLGKQMTRMYDGIQYRGFFPDNVNRMINQVVQYQLDKNDKSTLTTDPWKNAFDLWNRIYNYPGNADAPYNTMNFSNNQSAFIKGELAMIAGSSSTLLALRKAPDVNWDVVTYPQHKAAMGYSTNVDTPNMSITEQSKAKDAAMRVIESILSDEVQLALARNAKMSILASDKVKQEYGKGIPEFAGKTLNLTSMTKLKPSVPRISKYQGSDTNKIVLDAYEAVLRKEKDVNTALRDADEELNKLVDFKKKNE</sequence>
<keyword evidence="1" id="KW-1003">Cell membrane</keyword>
<feature type="chain" id="PRO_5039654083" description="Extracellular solute-binding protein" evidence="6">
    <location>
        <begin position="29"/>
        <end position="445"/>
    </location>
</feature>
<dbReference type="RefSeq" id="WP_218094207.1">
    <property type="nucleotide sequence ID" value="NZ_CAJVAS010000025.1"/>
</dbReference>
<evidence type="ECO:0000256" key="6">
    <source>
        <dbReference type="SAM" id="SignalP"/>
    </source>
</evidence>
<dbReference type="PROSITE" id="PS51257">
    <property type="entry name" value="PROKAR_LIPOPROTEIN"/>
    <property type="match status" value="1"/>
</dbReference>
<dbReference type="InterPro" id="IPR050490">
    <property type="entry name" value="Bact_solute-bd_prot1"/>
</dbReference>
<evidence type="ECO:0000256" key="2">
    <source>
        <dbReference type="ARBA" id="ARBA00022729"/>
    </source>
</evidence>
<dbReference type="EMBL" id="CAJVAS010000025">
    <property type="protein sequence ID" value="CAG7643497.1"/>
    <property type="molecule type" value="Genomic_DNA"/>
</dbReference>
<feature type="signal peptide" evidence="6">
    <location>
        <begin position="1"/>
        <end position="28"/>
    </location>
</feature>
<organism evidence="7 8">
    <name type="scientific">Paenibacillus solanacearum</name>
    <dbReference type="NCBI Taxonomy" id="2048548"/>
    <lineage>
        <taxon>Bacteria</taxon>
        <taxon>Bacillati</taxon>
        <taxon>Bacillota</taxon>
        <taxon>Bacilli</taxon>
        <taxon>Bacillales</taxon>
        <taxon>Paenibacillaceae</taxon>
        <taxon>Paenibacillus</taxon>
    </lineage>
</organism>
<reference evidence="7" key="1">
    <citation type="submission" date="2021-06" db="EMBL/GenBank/DDBJ databases">
        <authorList>
            <person name="Criscuolo A."/>
        </authorList>
    </citation>
    <scope>NUCLEOTIDE SEQUENCE</scope>
    <source>
        <strain evidence="7">CIP111600</strain>
    </source>
</reference>
<dbReference type="InterPro" id="IPR006059">
    <property type="entry name" value="SBP"/>
</dbReference>
<evidence type="ECO:0008006" key="9">
    <source>
        <dbReference type="Google" id="ProtNLM"/>
    </source>
</evidence>
<comment type="caution">
    <text evidence="7">The sequence shown here is derived from an EMBL/GenBank/DDBJ whole genome shotgun (WGS) entry which is preliminary data.</text>
</comment>
<evidence type="ECO:0000256" key="1">
    <source>
        <dbReference type="ARBA" id="ARBA00022475"/>
    </source>
</evidence>
<keyword evidence="4" id="KW-0564">Palmitate</keyword>
<evidence type="ECO:0000313" key="7">
    <source>
        <dbReference type="EMBL" id="CAG7643497.1"/>
    </source>
</evidence>
<proteinExistence type="predicted"/>
<dbReference type="AlphaFoldDB" id="A0A916K7E3"/>
<dbReference type="Proteomes" id="UP000693672">
    <property type="component" value="Unassembled WGS sequence"/>
</dbReference>
<evidence type="ECO:0000256" key="3">
    <source>
        <dbReference type="ARBA" id="ARBA00023136"/>
    </source>
</evidence>
<dbReference type="Pfam" id="PF13416">
    <property type="entry name" value="SBP_bac_8"/>
    <property type="match status" value="1"/>
</dbReference>
<gene>
    <name evidence="7" type="ORF">PAESOLCIP111_04485</name>
</gene>
<keyword evidence="3" id="KW-0472">Membrane</keyword>